<organism evidence="1 2">
    <name type="scientific">Protopolystoma xenopodis</name>
    <dbReference type="NCBI Taxonomy" id="117903"/>
    <lineage>
        <taxon>Eukaryota</taxon>
        <taxon>Metazoa</taxon>
        <taxon>Spiralia</taxon>
        <taxon>Lophotrochozoa</taxon>
        <taxon>Platyhelminthes</taxon>
        <taxon>Monogenea</taxon>
        <taxon>Polyopisthocotylea</taxon>
        <taxon>Polystomatidea</taxon>
        <taxon>Polystomatidae</taxon>
        <taxon>Protopolystoma</taxon>
    </lineage>
</organism>
<protein>
    <submittedName>
        <fullName evidence="1">Uncharacterized protein</fullName>
    </submittedName>
</protein>
<dbReference type="EMBL" id="CAAALY010061666">
    <property type="protein sequence ID" value="VEL23397.1"/>
    <property type="molecule type" value="Genomic_DNA"/>
</dbReference>
<reference evidence="1" key="1">
    <citation type="submission" date="2018-11" db="EMBL/GenBank/DDBJ databases">
        <authorList>
            <consortium name="Pathogen Informatics"/>
        </authorList>
    </citation>
    <scope>NUCLEOTIDE SEQUENCE</scope>
</reference>
<evidence type="ECO:0000313" key="1">
    <source>
        <dbReference type="EMBL" id="VEL23397.1"/>
    </source>
</evidence>
<proteinExistence type="predicted"/>
<dbReference type="OrthoDB" id="1918044at2759"/>
<sequence length="77" mass="9251">MSIYSRSRVSRSALLWLDYAWSHHQFRVPESWYRHQPLARRVASLRLRLFRLKPYLLACHELVGIKTQIEARMADVL</sequence>
<keyword evidence="2" id="KW-1185">Reference proteome</keyword>
<accession>A0A448WYG9</accession>
<evidence type="ECO:0000313" key="2">
    <source>
        <dbReference type="Proteomes" id="UP000784294"/>
    </source>
</evidence>
<dbReference type="Proteomes" id="UP000784294">
    <property type="component" value="Unassembled WGS sequence"/>
</dbReference>
<gene>
    <name evidence="1" type="ORF">PXEA_LOCUS16837</name>
</gene>
<name>A0A448WYG9_9PLAT</name>
<dbReference type="AlphaFoldDB" id="A0A448WYG9"/>
<comment type="caution">
    <text evidence="1">The sequence shown here is derived from an EMBL/GenBank/DDBJ whole genome shotgun (WGS) entry which is preliminary data.</text>
</comment>